<sequence>MLFAKVPFRRYPTNVIVPNIMRQLMADLRQLSTSQHNEDGLAQLKVVNSTTPLEGLKGVEEVPNRNPDDVADLGNEGVNKQAMGVNEDTHVGVLHNLEAIGPMGGVEEAWANERSHLLRLNKMLLRRN</sequence>
<protein>
    <submittedName>
        <fullName evidence="1">Uncharacterized protein</fullName>
    </submittedName>
</protein>
<dbReference type="Proteomes" id="UP000607653">
    <property type="component" value="Unassembled WGS sequence"/>
</dbReference>
<accession>A0A822XXC6</accession>
<reference evidence="1 2" key="1">
    <citation type="journal article" date="2020" name="Mol. Biol. Evol.">
        <title>Distinct Expression and Methylation Patterns for Genes with Different Fates following a Single Whole-Genome Duplication in Flowering Plants.</title>
        <authorList>
            <person name="Shi T."/>
            <person name="Rahmani R.S."/>
            <person name="Gugger P.F."/>
            <person name="Wang M."/>
            <person name="Li H."/>
            <person name="Zhang Y."/>
            <person name="Li Z."/>
            <person name="Wang Q."/>
            <person name="Van de Peer Y."/>
            <person name="Marchal K."/>
            <person name="Chen J."/>
        </authorList>
    </citation>
    <scope>NUCLEOTIDE SEQUENCE [LARGE SCALE GENOMIC DNA]</scope>
    <source>
        <tissue evidence="1">Leaf</tissue>
    </source>
</reference>
<keyword evidence="2" id="KW-1185">Reference proteome</keyword>
<gene>
    <name evidence="1" type="ORF">HUJ06_025827</name>
</gene>
<evidence type="ECO:0000313" key="2">
    <source>
        <dbReference type="Proteomes" id="UP000607653"/>
    </source>
</evidence>
<comment type="caution">
    <text evidence="1">The sequence shown here is derived from an EMBL/GenBank/DDBJ whole genome shotgun (WGS) entry which is preliminary data.</text>
</comment>
<organism evidence="1 2">
    <name type="scientific">Nelumbo nucifera</name>
    <name type="common">Sacred lotus</name>
    <dbReference type="NCBI Taxonomy" id="4432"/>
    <lineage>
        <taxon>Eukaryota</taxon>
        <taxon>Viridiplantae</taxon>
        <taxon>Streptophyta</taxon>
        <taxon>Embryophyta</taxon>
        <taxon>Tracheophyta</taxon>
        <taxon>Spermatophyta</taxon>
        <taxon>Magnoliopsida</taxon>
        <taxon>Proteales</taxon>
        <taxon>Nelumbonaceae</taxon>
        <taxon>Nelumbo</taxon>
    </lineage>
</organism>
<dbReference type="AlphaFoldDB" id="A0A822XXC6"/>
<name>A0A822XXC6_NELNU</name>
<dbReference type="EMBL" id="DUZY01000001">
    <property type="protein sequence ID" value="DAD24363.1"/>
    <property type="molecule type" value="Genomic_DNA"/>
</dbReference>
<proteinExistence type="predicted"/>
<evidence type="ECO:0000313" key="1">
    <source>
        <dbReference type="EMBL" id="DAD24363.1"/>
    </source>
</evidence>